<keyword evidence="5 9" id="KW-0418">Kinase</keyword>
<feature type="coiled-coil region" evidence="7">
    <location>
        <begin position="324"/>
        <end position="358"/>
    </location>
</feature>
<dbReference type="SUPFAM" id="SSF47384">
    <property type="entry name" value="Homodimeric domain of signal transducing histidine kinase"/>
    <property type="match status" value="1"/>
</dbReference>
<keyword evidence="3" id="KW-0597">Phosphoprotein</keyword>
<dbReference type="CDD" id="cd00082">
    <property type="entry name" value="HisKA"/>
    <property type="match status" value="1"/>
</dbReference>
<feature type="coiled-coil region" evidence="7">
    <location>
        <begin position="17"/>
        <end position="44"/>
    </location>
</feature>
<keyword evidence="7" id="KW-0175">Coiled coil</keyword>
<reference evidence="9 10" key="1">
    <citation type="submission" date="2023-12" db="EMBL/GenBank/DDBJ databases">
        <title>Baltic Sea Cyanobacteria.</title>
        <authorList>
            <person name="Delbaje E."/>
            <person name="Fewer D.P."/>
            <person name="Shishido T.K."/>
        </authorList>
    </citation>
    <scope>NUCLEOTIDE SEQUENCE [LARGE SCALE GENOMIC DNA]</scope>
    <source>
        <strain evidence="9 10">CCNP 1315</strain>
    </source>
</reference>
<dbReference type="SMART" id="SM00387">
    <property type="entry name" value="HATPase_c"/>
    <property type="match status" value="1"/>
</dbReference>
<dbReference type="PANTHER" id="PTHR43047">
    <property type="entry name" value="TWO-COMPONENT HISTIDINE PROTEIN KINASE"/>
    <property type="match status" value="1"/>
</dbReference>
<proteinExistence type="predicted"/>
<dbReference type="InterPro" id="IPR004358">
    <property type="entry name" value="Sig_transdc_His_kin-like_C"/>
</dbReference>
<dbReference type="GO" id="GO:0016301">
    <property type="term" value="F:kinase activity"/>
    <property type="evidence" value="ECO:0007669"/>
    <property type="project" value="UniProtKB-KW"/>
</dbReference>
<dbReference type="InterPro" id="IPR029016">
    <property type="entry name" value="GAF-like_dom_sf"/>
</dbReference>
<evidence type="ECO:0000313" key="9">
    <source>
        <dbReference type="EMBL" id="MEA5517913.1"/>
    </source>
</evidence>
<evidence type="ECO:0000256" key="6">
    <source>
        <dbReference type="ARBA" id="ARBA00023012"/>
    </source>
</evidence>
<protein>
    <recommendedName>
        <fullName evidence="2">histidine kinase</fullName>
        <ecNumber evidence="2">2.7.13.3</ecNumber>
    </recommendedName>
</protein>
<dbReference type="Pfam" id="PF00512">
    <property type="entry name" value="HisKA"/>
    <property type="match status" value="1"/>
</dbReference>
<keyword evidence="4" id="KW-0808">Transferase</keyword>
<dbReference type="EMBL" id="JAYGHT010000005">
    <property type="protein sequence ID" value="MEA5517913.1"/>
    <property type="molecule type" value="Genomic_DNA"/>
</dbReference>
<dbReference type="CDD" id="cd16922">
    <property type="entry name" value="HATPase_EvgS-ArcB-TorS-like"/>
    <property type="match status" value="1"/>
</dbReference>
<dbReference type="InterPro" id="IPR003594">
    <property type="entry name" value="HATPase_dom"/>
</dbReference>
<dbReference type="SUPFAM" id="SSF55781">
    <property type="entry name" value="GAF domain-like"/>
    <property type="match status" value="1"/>
</dbReference>
<dbReference type="SUPFAM" id="SSF55874">
    <property type="entry name" value="ATPase domain of HSP90 chaperone/DNA topoisomerase II/histidine kinase"/>
    <property type="match status" value="1"/>
</dbReference>
<dbReference type="InterPro" id="IPR036097">
    <property type="entry name" value="HisK_dim/P_sf"/>
</dbReference>
<dbReference type="Gene3D" id="1.10.287.130">
    <property type="match status" value="1"/>
</dbReference>
<evidence type="ECO:0000259" key="8">
    <source>
        <dbReference type="PROSITE" id="PS50109"/>
    </source>
</evidence>
<evidence type="ECO:0000256" key="3">
    <source>
        <dbReference type="ARBA" id="ARBA00022553"/>
    </source>
</evidence>
<evidence type="ECO:0000313" key="10">
    <source>
        <dbReference type="Proteomes" id="UP001301728"/>
    </source>
</evidence>
<comment type="catalytic activity">
    <reaction evidence="1">
        <text>ATP + protein L-histidine = ADP + protein N-phospho-L-histidine.</text>
        <dbReference type="EC" id="2.7.13.3"/>
    </reaction>
</comment>
<name>A0ABU5TSN8_9CYAN</name>
<evidence type="ECO:0000256" key="2">
    <source>
        <dbReference type="ARBA" id="ARBA00012438"/>
    </source>
</evidence>
<dbReference type="PRINTS" id="PR00344">
    <property type="entry name" value="BCTRLSENSOR"/>
</dbReference>
<gene>
    <name evidence="9" type="ORF">VB854_02995</name>
</gene>
<evidence type="ECO:0000256" key="4">
    <source>
        <dbReference type="ARBA" id="ARBA00022679"/>
    </source>
</evidence>
<dbReference type="SMART" id="SM00388">
    <property type="entry name" value="HisKA"/>
    <property type="match status" value="1"/>
</dbReference>
<organism evidence="9 10">
    <name type="scientific">Limnoraphis robusta CCNP1315</name>
    <dbReference type="NCBI Taxonomy" id="3110306"/>
    <lineage>
        <taxon>Bacteria</taxon>
        <taxon>Bacillati</taxon>
        <taxon>Cyanobacteriota</taxon>
        <taxon>Cyanophyceae</taxon>
        <taxon>Oscillatoriophycideae</taxon>
        <taxon>Oscillatoriales</taxon>
        <taxon>Sirenicapillariaceae</taxon>
        <taxon>Limnoraphis</taxon>
    </lineage>
</organism>
<evidence type="ECO:0000256" key="7">
    <source>
        <dbReference type="SAM" id="Coils"/>
    </source>
</evidence>
<dbReference type="Proteomes" id="UP001301728">
    <property type="component" value="Unassembled WGS sequence"/>
</dbReference>
<dbReference type="InterPro" id="IPR005467">
    <property type="entry name" value="His_kinase_dom"/>
</dbReference>
<feature type="domain" description="Histidine kinase" evidence="8">
    <location>
        <begin position="379"/>
        <end position="597"/>
    </location>
</feature>
<dbReference type="EC" id="2.7.13.3" evidence="2"/>
<dbReference type="InterPro" id="IPR003661">
    <property type="entry name" value="HisK_dim/P_dom"/>
</dbReference>
<dbReference type="InterPro" id="IPR036890">
    <property type="entry name" value="HATPase_C_sf"/>
</dbReference>
<dbReference type="PANTHER" id="PTHR43047:SF63">
    <property type="entry name" value="HISTIDINE KINASE"/>
    <property type="match status" value="1"/>
</dbReference>
<comment type="caution">
    <text evidence="9">The sequence shown here is derived from an EMBL/GenBank/DDBJ whole genome shotgun (WGS) entry which is preliminary data.</text>
</comment>
<dbReference type="RefSeq" id="WP_323276354.1">
    <property type="nucleotide sequence ID" value="NZ_JAYGHT010000005.1"/>
</dbReference>
<evidence type="ECO:0000256" key="5">
    <source>
        <dbReference type="ARBA" id="ARBA00022777"/>
    </source>
</evidence>
<accession>A0ABU5TSN8</accession>
<dbReference type="Pfam" id="PF02518">
    <property type="entry name" value="HATPase_c"/>
    <property type="match status" value="1"/>
</dbReference>
<dbReference type="Gene3D" id="3.30.565.10">
    <property type="entry name" value="Histidine kinase-like ATPase, C-terminal domain"/>
    <property type="match status" value="1"/>
</dbReference>
<dbReference type="Gene3D" id="3.30.450.40">
    <property type="match status" value="1"/>
</dbReference>
<evidence type="ECO:0000256" key="1">
    <source>
        <dbReference type="ARBA" id="ARBA00000085"/>
    </source>
</evidence>
<keyword evidence="10" id="KW-1185">Reference proteome</keyword>
<sequence>MMLNPILSNQEFLGDVNHCLYQELEQLRRENTTLKNRLEKISQFHPIVLKLSPFSIESEMSGSDVTVNLVNEPLFNNISLALSTTLTQQELLKTPINFSFNCSPGSCVEPTSNSANENLYRRTLALEHLIRQQTQNQSNLKCRIQQITETAAHTLEAVEKISLYLYPQNHQFSELESLFNVNINLGNGQKTDPVCLHLYDCLTHYHYTHLEPNTIATPQPNYLGECPLEFAWGSIKPTLNSKEYSRLFSDFSNPVHRSNQLNVLDIPLKLAEEKIGYLRIERGNITDDWTKEEESFLECLAHLVSLTLERFKSQYLEKKWSREQEQLQVKLEQKTATLQQTTEKLRSQISERQKLELTLQDARHSAQTALRAKRAFLANINHELRTPVHAVIGYSDLLCEEMVEQGQINWLEDMQIIRGEGYRLLSLIDSILDLVRIEAGQMSLNLEIFDPVNVIKGVVKSLESMAEKNRNQLKLSYGNDLGLMHTDLSKLQKILHHLLENALKFTEGGEIELTACRQGDWIDFYLQDNGIGISVEQLHCLFEAFTQADDSLCRKYAGTGLGLTICRRLCKMIGGDITVSSQLGQGSTFVVRLKAHLDDTVQCQAG</sequence>
<dbReference type="PROSITE" id="PS50109">
    <property type="entry name" value="HIS_KIN"/>
    <property type="match status" value="1"/>
</dbReference>
<keyword evidence="6" id="KW-0902">Two-component regulatory system</keyword>